<dbReference type="InterPro" id="IPR036881">
    <property type="entry name" value="Glyco_hydro_3_C_sf"/>
</dbReference>
<evidence type="ECO:0000256" key="3">
    <source>
        <dbReference type="ARBA" id="ARBA00058905"/>
    </source>
</evidence>
<protein>
    <recommendedName>
        <fullName evidence="4">Exo-alpha-(1-&gt;6)-L-arabinopyranosidase</fullName>
    </recommendedName>
</protein>
<dbReference type="InterPro" id="IPR050288">
    <property type="entry name" value="Cellulose_deg_GH3"/>
</dbReference>
<reference evidence="6" key="2">
    <citation type="submission" date="2020-09" db="EMBL/GenBank/DDBJ databases">
        <authorList>
            <person name="Sun Q."/>
            <person name="Zhou Y."/>
        </authorList>
    </citation>
    <scope>NUCLEOTIDE SEQUENCE</scope>
    <source>
        <strain evidence="6">CGMCC 1.15085</strain>
    </source>
</reference>
<comment type="function">
    <text evidence="3">Catalyzes the hydrolysis of a non-reducing terminal alpha-L-arabinopyranosidic linkage in ginsenoside Rb2 (alpha-L-arabinopyranosyl-(1-&gt;6)-alpha-D-glucopyranosyl) to release alpha-D-glucopyranosyl (Rd). It is not able to hydrolyze alpha-L-arabinofuranosyl-(1-&gt;6)-alpha-D-glucopyranosyl (Rc).</text>
</comment>
<organism evidence="6 7">
    <name type="scientific">Flexivirga endophytica</name>
    <dbReference type="NCBI Taxonomy" id="1849103"/>
    <lineage>
        <taxon>Bacteria</taxon>
        <taxon>Bacillati</taxon>
        <taxon>Actinomycetota</taxon>
        <taxon>Actinomycetes</taxon>
        <taxon>Micrococcales</taxon>
        <taxon>Dermacoccaceae</taxon>
        <taxon>Flexivirga</taxon>
    </lineage>
</organism>
<keyword evidence="2 6" id="KW-0378">Hydrolase</keyword>
<comment type="caution">
    <text evidence="6">The sequence shown here is derived from an EMBL/GenBank/DDBJ whole genome shotgun (WGS) entry which is preliminary data.</text>
</comment>
<dbReference type="FunFam" id="2.60.40.10:FF:000495">
    <property type="entry name" value="Periplasmic beta-glucosidase"/>
    <property type="match status" value="1"/>
</dbReference>
<dbReference type="Pfam" id="PF14310">
    <property type="entry name" value="Fn3-like"/>
    <property type="match status" value="1"/>
</dbReference>
<dbReference type="InterPro" id="IPR002772">
    <property type="entry name" value="Glyco_hydro_3_C"/>
</dbReference>
<dbReference type="SUPFAM" id="SSF51445">
    <property type="entry name" value="(Trans)glycosidases"/>
    <property type="match status" value="1"/>
</dbReference>
<dbReference type="GO" id="GO:0008422">
    <property type="term" value="F:beta-glucosidase activity"/>
    <property type="evidence" value="ECO:0007669"/>
    <property type="project" value="UniProtKB-ARBA"/>
</dbReference>
<sequence>MTADQATAVDVGALPVRVKAALLVGKDFWATTDVPEHGIGSVQVADGPHGVRHATGEELGLNAASPATCFPPAVAVGCSWDTSVARTIGETIAHEARSLGVDVVLGPGVNIKRTPLCGRNFEYYSEDPLLSGELGVAHVNGQQGAGVGASVKHFAANNQETGRMRVDVVADERTLREIYLPAFEAVVKRSAPATVMASYNLVNGLHATESPWLLTQLLRAEWGYDGATVSDWGATCDPVASVAAGLDLQMPGPVAGAVAAIEAAVADGSLAESDLDRAVRNVLGLRAWVAEPTELFDLDAHHEIARQAARACAVLLKNDTEVLPLDAAASIAVIGEFARSPRYQGGGSSHINATRVESALDAIRDHAENVEFATGFTFDGSGDSESLRAEAVRVAAGSVAVVFAGLPDAMESEGFDRAGLSLPEDQVALINAVAEVASRTVVVLSHGGIVTVEEWHDNVEAILDCFLLGQAGGAATADLLYGVANPSGHLAESMPKELRHTSAFLNFPGDHDEVRYGEGVFVGYRSYETTGVPVRYSFGHGLSYTTFATTGLVVDVTGSVSASATVTVANTGSRPGRHVIQLYVAPPPGAVQRPARELRAFASVELEPGESREVTLELGERAFAYWDVADHAWVVPAGDYTVEVGHNAHDIVQAQAISLEGNEPVRPLSRTSSVEEWLDHPSVGGEVLIGTLVRALPDKEAALIQDDPAVLRIMSSMDMSKAMTMFGLGDAVPLLDELIERSARPN</sequence>
<dbReference type="Gene3D" id="3.40.50.1700">
    <property type="entry name" value="Glycoside hydrolase family 3 C-terminal domain"/>
    <property type="match status" value="1"/>
</dbReference>
<name>A0A916WXQ0_9MICO</name>
<dbReference type="Proteomes" id="UP000636793">
    <property type="component" value="Unassembled WGS sequence"/>
</dbReference>
<reference evidence="6" key="1">
    <citation type="journal article" date="2014" name="Int. J. Syst. Evol. Microbiol.">
        <title>Complete genome sequence of Corynebacterium casei LMG S-19264T (=DSM 44701T), isolated from a smear-ripened cheese.</title>
        <authorList>
            <consortium name="US DOE Joint Genome Institute (JGI-PGF)"/>
            <person name="Walter F."/>
            <person name="Albersmeier A."/>
            <person name="Kalinowski J."/>
            <person name="Ruckert C."/>
        </authorList>
    </citation>
    <scope>NUCLEOTIDE SEQUENCE</scope>
    <source>
        <strain evidence="6">CGMCC 1.15085</strain>
    </source>
</reference>
<dbReference type="InterPro" id="IPR013783">
    <property type="entry name" value="Ig-like_fold"/>
</dbReference>
<gene>
    <name evidence="6" type="ORF">GCM10011492_36200</name>
</gene>
<dbReference type="PRINTS" id="PR00133">
    <property type="entry name" value="GLHYDRLASE3"/>
</dbReference>
<dbReference type="InterPro" id="IPR001764">
    <property type="entry name" value="Glyco_hydro_3_N"/>
</dbReference>
<accession>A0A916WXQ0</accession>
<dbReference type="Pfam" id="PF01915">
    <property type="entry name" value="Glyco_hydro_3_C"/>
    <property type="match status" value="1"/>
</dbReference>
<dbReference type="InterPro" id="IPR017853">
    <property type="entry name" value="GH"/>
</dbReference>
<keyword evidence="7" id="KW-1185">Reference proteome</keyword>
<evidence type="ECO:0000259" key="5">
    <source>
        <dbReference type="SMART" id="SM01217"/>
    </source>
</evidence>
<proteinExistence type="inferred from homology"/>
<dbReference type="PANTHER" id="PTHR42715:SF10">
    <property type="entry name" value="BETA-GLUCOSIDASE"/>
    <property type="match status" value="1"/>
</dbReference>
<dbReference type="SMART" id="SM01217">
    <property type="entry name" value="Fn3_like"/>
    <property type="match status" value="1"/>
</dbReference>
<comment type="similarity">
    <text evidence="1">Belongs to the glycosyl hydrolase 3 family.</text>
</comment>
<dbReference type="Gene3D" id="3.20.20.300">
    <property type="entry name" value="Glycoside hydrolase, family 3, N-terminal domain"/>
    <property type="match status" value="1"/>
</dbReference>
<evidence type="ECO:0000313" key="6">
    <source>
        <dbReference type="EMBL" id="GGB42007.1"/>
    </source>
</evidence>
<dbReference type="Pfam" id="PF00933">
    <property type="entry name" value="Glyco_hydro_3"/>
    <property type="match status" value="1"/>
</dbReference>
<evidence type="ECO:0000313" key="7">
    <source>
        <dbReference type="Proteomes" id="UP000636793"/>
    </source>
</evidence>
<dbReference type="RefSeq" id="WP_229749843.1">
    <property type="nucleotide sequence ID" value="NZ_BMHI01000005.1"/>
</dbReference>
<dbReference type="PANTHER" id="PTHR42715">
    <property type="entry name" value="BETA-GLUCOSIDASE"/>
    <property type="match status" value="1"/>
</dbReference>
<dbReference type="SUPFAM" id="SSF52279">
    <property type="entry name" value="Beta-D-glucan exohydrolase, C-terminal domain"/>
    <property type="match status" value="1"/>
</dbReference>
<dbReference type="InterPro" id="IPR036962">
    <property type="entry name" value="Glyco_hydro_3_N_sf"/>
</dbReference>
<dbReference type="InterPro" id="IPR026891">
    <property type="entry name" value="Fn3-like"/>
</dbReference>
<dbReference type="AlphaFoldDB" id="A0A916WXQ0"/>
<evidence type="ECO:0000256" key="2">
    <source>
        <dbReference type="ARBA" id="ARBA00022801"/>
    </source>
</evidence>
<dbReference type="EMBL" id="BMHI01000005">
    <property type="protein sequence ID" value="GGB42007.1"/>
    <property type="molecule type" value="Genomic_DNA"/>
</dbReference>
<dbReference type="GO" id="GO:0005975">
    <property type="term" value="P:carbohydrate metabolic process"/>
    <property type="evidence" value="ECO:0007669"/>
    <property type="project" value="InterPro"/>
</dbReference>
<dbReference type="Gene3D" id="2.60.40.10">
    <property type="entry name" value="Immunoglobulins"/>
    <property type="match status" value="1"/>
</dbReference>
<evidence type="ECO:0000256" key="1">
    <source>
        <dbReference type="ARBA" id="ARBA00005336"/>
    </source>
</evidence>
<feature type="domain" description="Fibronectin type III-like" evidence="5">
    <location>
        <begin position="578"/>
        <end position="648"/>
    </location>
</feature>
<evidence type="ECO:0000256" key="4">
    <source>
        <dbReference type="ARBA" id="ARBA00074219"/>
    </source>
</evidence>